<dbReference type="Proteomes" id="UP000286954">
    <property type="component" value="Chromosome"/>
</dbReference>
<gene>
    <name evidence="1" type="ORF">X907_1006</name>
</gene>
<dbReference type="EMBL" id="CP018911">
    <property type="protein sequence ID" value="AZU03546.1"/>
    <property type="molecule type" value="Genomic_DNA"/>
</dbReference>
<protein>
    <submittedName>
        <fullName evidence="1">Uncharacterized protein</fullName>
    </submittedName>
</protein>
<organism evidence="1 2">
    <name type="scientific">Glycocaulis alkaliphilus</name>
    <dbReference type="NCBI Taxonomy" id="1434191"/>
    <lineage>
        <taxon>Bacteria</taxon>
        <taxon>Pseudomonadati</taxon>
        <taxon>Pseudomonadota</taxon>
        <taxon>Alphaproteobacteria</taxon>
        <taxon>Maricaulales</taxon>
        <taxon>Maricaulaceae</taxon>
        <taxon>Glycocaulis</taxon>
    </lineage>
</organism>
<sequence>MGERIERVGPRGVESVQYIIPPGEDPIPGRRILSAVGGLLILEDTPINGGSTLRQQVNARDIERVANLEPGEEARFTQNLRGGAGEVTIRFEGCEHFAGEDVSVYAVSTPRETRTAYISHETGWWVRSRGQNSELVRTSENF</sequence>
<evidence type="ECO:0000313" key="1">
    <source>
        <dbReference type="EMBL" id="AZU03546.1"/>
    </source>
</evidence>
<reference evidence="1 2" key="1">
    <citation type="submission" date="2016-12" db="EMBL/GenBank/DDBJ databases">
        <title>The genome of dimorphic prosthecate Glycocaulis alkaliphilus 6b-8t, isolated from crude oil dictates its adaptability in petroleum environments.</title>
        <authorList>
            <person name="Wu X.-L."/>
            <person name="Geng S."/>
        </authorList>
    </citation>
    <scope>NUCLEOTIDE SEQUENCE [LARGE SCALE GENOMIC DNA]</scope>
    <source>
        <strain evidence="1 2">6B-8</strain>
    </source>
</reference>
<proteinExistence type="predicted"/>
<evidence type="ECO:0000313" key="2">
    <source>
        <dbReference type="Proteomes" id="UP000286954"/>
    </source>
</evidence>
<dbReference type="AlphaFoldDB" id="A0A3T0E8M8"/>
<keyword evidence="2" id="KW-1185">Reference proteome</keyword>
<accession>A0A3T0E8M8</accession>
<dbReference type="KEGG" id="gak:X907_1006"/>
<name>A0A3T0E8M8_9PROT</name>